<evidence type="ECO:0000313" key="3">
    <source>
        <dbReference type="Proteomes" id="UP000516437"/>
    </source>
</evidence>
<feature type="domain" description="Protein kinase" evidence="1">
    <location>
        <begin position="1"/>
        <end position="243"/>
    </location>
</feature>
<keyword evidence="3" id="KW-1185">Reference proteome</keyword>
<dbReference type="SMART" id="SM00220">
    <property type="entry name" value="S_TKc"/>
    <property type="match status" value="1"/>
</dbReference>
<evidence type="ECO:0000313" key="2">
    <source>
        <dbReference type="EMBL" id="KAB1214432.1"/>
    </source>
</evidence>
<keyword evidence="2" id="KW-0808">Transferase</keyword>
<evidence type="ECO:0000259" key="1">
    <source>
        <dbReference type="PROSITE" id="PS50011"/>
    </source>
</evidence>
<dbReference type="InterPro" id="IPR000719">
    <property type="entry name" value="Prot_kinase_dom"/>
</dbReference>
<dbReference type="Gene3D" id="1.10.510.10">
    <property type="entry name" value="Transferase(Phosphotransferase) domain 1"/>
    <property type="match status" value="1"/>
</dbReference>
<dbReference type="OrthoDB" id="8693905at2759"/>
<dbReference type="GO" id="GO:0004672">
    <property type="term" value="F:protein kinase activity"/>
    <property type="evidence" value="ECO:0007669"/>
    <property type="project" value="InterPro"/>
</dbReference>
<dbReference type="GO" id="GO:0007165">
    <property type="term" value="P:signal transduction"/>
    <property type="evidence" value="ECO:0007669"/>
    <property type="project" value="TreeGrafter"/>
</dbReference>
<gene>
    <name evidence="2" type="ORF">CJ030_MR5G003242</name>
</gene>
<keyword evidence="2" id="KW-0418">Kinase</keyword>
<protein>
    <submittedName>
        <fullName evidence="2">Mitogen-activated protein kinase kinase kinase 2</fullName>
    </submittedName>
</protein>
<dbReference type="PROSITE" id="PS00108">
    <property type="entry name" value="PROTEIN_KINASE_ST"/>
    <property type="match status" value="1"/>
</dbReference>
<dbReference type="InterPro" id="IPR008271">
    <property type="entry name" value="Ser/Thr_kinase_AS"/>
</dbReference>
<organism evidence="2 3">
    <name type="scientific">Morella rubra</name>
    <name type="common">Chinese bayberry</name>
    <dbReference type="NCBI Taxonomy" id="262757"/>
    <lineage>
        <taxon>Eukaryota</taxon>
        <taxon>Viridiplantae</taxon>
        <taxon>Streptophyta</taxon>
        <taxon>Embryophyta</taxon>
        <taxon>Tracheophyta</taxon>
        <taxon>Spermatophyta</taxon>
        <taxon>Magnoliopsida</taxon>
        <taxon>eudicotyledons</taxon>
        <taxon>Gunneridae</taxon>
        <taxon>Pentapetalae</taxon>
        <taxon>rosids</taxon>
        <taxon>fabids</taxon>
        <taxon>Fagales</taxon>
        <taxon>Myricaceae</taxon>
        <taxon>Morella</taxon>
    </lineage>
</organism>
<dbReference type="GO" id="GO:0005524">
    <property type="term" value="F:ATP binding"/>
    <property type="evidence" value="ECO:0007669"/>
    <property type="project" value="InterPro"/>
</dbReference>
<dbReference type="InterPro" id="IPR011009">
    <property type="entry name" value="Kinase-like_dom_sf"/>
</dbReference>
<dbReference type="Proteomes" id="UP000516437">
    <property type="component" value="Chromosome 5"/>
</dbReference>
<proteinExistence type="predicted"/>
<dbReference type="AlphaFoldDB" id="A0A6A1VNH1"/>
<reference evidence="2 3" key="1">
    <citation type="journal article" date="2019" name="Plant Biotechnol. J.">
        <title>The red bayberry genome and genetic basis of sex determination.</title>
        <authorList>
            <person name="Jia H.M."/>
            <person name="Jia H.J."/>
            <person name="Cai Q.L."/>
            <person name="Wang Y."/>
            <person name="Zhao H.B."/>
            <person name="Yang W.F."/>
            <person name="Wang G.Y."/>
            <person name="Li Y.H."/>
            <person name="Zhan D.L."/>
            <person name="Shen Y.T."/>
            <person name="Niu Q.F."/>
            <person name="Chang L."/>
            <person name="Qiu J."/>
            <person name="Zhao L."/>
            <person name="Xie H.B."/>
            <person name="Fu W.Y."/>
            <person name="Jin J."/>
            <person name="Li X.W."/>
            <person name="Jiao Y."/>
            <person name="Zhou C.C."/>
            <person name="Tu T."/>
            <person name="Chai C.Y."/>
            <person name="Gao J.L."/>
            <person name="Fan L.J."/>
            <person name="van de Weg E."/>
            <person name="Wang J.Y."/>
            <person name="Gao Z.S."/>
        </authorList>
    </citation>
    <scope>NUCLEOTIDE SEQUENCE [LARGE SCALE GENOMIC DNA]</scope>
    <source>
        <tissue evidence="2">Leaves</tissue>
    </source>
</reference>
<dbReference type="EMBL" id="RXIC02000023">
    <property type="protein sequence ID" value="KAB1214432.1"/>
    <property type="molecule type" value="Genomic_DNA"/>
</dbReference>
<dbReference type="PROSITE" id="PS50011">
    <property type="entry name" value="PROTEIN_KINASE_DOM"/>
    <property type="match status" value="1"/>
</dbReference>
<sequence length="337" mass="36615">MAVKSAEVSVSGSLQKEKEVLDNVKGCPHVISCFGEEITIQENGQMVYNLLLEYASGGTLADLIEKSGACGLPESDVKRYTKSILEGLRHIHLCGYVHCDLKPENILLVPTTDTRNTSVAKIGDFGLSKRSGQRKKRIDLDHCLRGTPLYVAPEAMSEGLQEPPSDIWALGCVVCKMLTGKSPWDRAEEMSTEGLLSLIGDERELPKIPTGISQEAREFLKACLARKPAYRFKTEMLMDHPFLASVCEHDDGVKDGLLAVQDEELVVAPSSSWTETDSELSGFSFSGDCGLLSDDDSAPCSWREGEDLEVQCSGSSDKNVRPVDSLNCVASTIPIGA</sequence>
<comment type="caution">
    <text evidence="2">The sequence shown here is derived from an EMBL/GenBank/DDBJ whole genome shotgun (WGS) entry which is preliminary data.</text>
</comment>
<dbReference type="PANTHER" id="PTHR48011">
    <property type="entry name" value="CCR4-NOT TRANSCRIPTIONAL COMPLEX SUBUNIT CAF120-RELATED"/>
    <property type="match status" value="1"/>
</dbReference>
<dbReference type="Pfam" id="PF00069">
    <property type="entry name" value="Pkinase"/>
    <property type="match status" value="1"/>
</dbReference>
<dbReference type="InterPro" id="IPR052751">
    <property type="entry name" value="Plant_MAPKKK"/>
</dbReference>
<dbReference type="PANTHER" id="PTHR48011:SF56">
    <property type="entry name" value="PROTEIN KINASE DOMAIN-CONTAINING PROTEIN"/>
    <property type="match status" value="1"/>
</dbReference>
<accession>A0A6A1VNH1</accession>
<dbReference type="SUPFAM" id="SSF56112">
    <property type="entry name" value="Protein kinase-like (PK-like)"/>
    <property type="match status" value="1"/>
</dbReference>
<name>A0A6A1VNH1_9ROSI</name>